<reference evidence="3" key="1">
    <citation type="submission" date="2022-06" db="EMBL/GenBank/DDBJ databases">
        <authorList>
            <consortium name="SYNGENTA / RWTH Aachen University"/>
        </authorList>
    </citation>
    <scope>NUCLEOTIDE SEQUENCE</scope>
</reference>
<sequence>MKRLLIILMKLTWAFIGLLGLGCLQSRGPKIISGFLYFRYTPNLTKQSQSDFRGLFDELQNRSSGLLYIYTYCCCCQFLLFALLPT</sequence>
<accession>A0AAV0AZB6</accession>
<dbReference type="PROSITE" id="PS51257">
    <property type="entry name" value="PROKAR_LIPOPROTEIN"/>
    <property type="match status" value="1"/>
</dbReference>
<protein>
    <recommendedName>
        <fullName evidence="5">Secreted protein</fullName>
    </recommendedName>
</protein>
<dbReference type="EMBL" id="CALTRL010002204">
    <property type="protein sequence ID" value="CAH7674992.1"/>
    <property type="molecule type" value="Genomic_DNA"/>
</dbReference>
<dbReference type="AlphaFoldDB" id="A0AAV0AZB6"/>
<proteinExistence type="predicted"/>
<feature type="signal peptide" evidence="2">
    <location>
        <begin position="1"/>
        <end position="20"/>
    </location>
</feature>
<gene>
    <name evidence="3" type="ORF">PPACK8108_LOCUS9953</name>
</gene>
<keyword evidence="4" id="KW-1185">Reference proteome</keyword>
<evidence type="ECO:0008006" key="5">
    <source>
        <dbReference type="Google" id="ProtNLM"/>
    </source>
</evidence>
<evidence type="ECO:0000313" key="4">
    <source>
        <dbReference type="Proteomes" id="UP001153365"/>
    </source>
</evidence>
<keyword evidence="1" id="KW-0472">Membrane</keyword>
<keyword evidence="2" id="KW-0732">Signal</keyword>
<comment type="caution">
    <text evidence="3">The sequence shown here is derived from an EMBL/GenBank/DDBJ whole genome shotgun (WGS) entry which is preliminary data.</text>
</comment>
<keyword evidence="1" id="KW-0812">Transmembrane</keyword>
<dbReference type="Proteomes" id="UP001153365">
    <property type="component" value="Unassembled WGS sequence"/>
</dbReference>
<keyword evidence="1" id="KW-1133">Transmembrane helix</keyword>
<name>A0AAV0AZB6_PHAPC</name>
<organism evidence="3 4">
    <name type="scientific">Phakopsora pachyrhizi</name>
    <name type="common">Asian soybean rust disease fungus</name>
    <dbReference type="NCBI Taxonomy" id="170000"/>
    <lineage>
        <taxon>Eukaryota</taxon>
        <taxon>Fungi</taxon>
        <taxon>Dikarya</taxon>
        <taxon>Basidiomycota</taxon>
        <taxon>Pucciniomycotina</taxon>
        <taxon>Pucciniomycetes</taxon>
        <taxon>Pucciniales</taxon>
        <taxon>Phakopsoraceae</taxon>
        <taxon>Phakopsora</taxon>
    </lineage>
</organism>
<feature type="transmembrane region" description="Helical" evidence="1">
    <location>
        <begin position="65"/>
        <end position="84"/>
    </location>
</feature>
<feature type="chain" id="PRO_5043964768" description="Secreted protein" evidence="2">
    <location>
        <begin position="21"/>
        <end position="86"/>
    </location>
</feature>
<evidence type="ECO:0000256" key="2">
    <source>
        <dbReference type="SAM" id="SignalP"/>
    </source>
</evidence>
<evidence type="ECO:0000256" key="1">
    <source>
        <dbReference type="SAM" id="Phobius"/>
    </source>
</evidence>
<evidence type="ECO:0000313" key="3">
    <source>
        <dbReference type="EMBL" id="CAH7674992.1"/>
    </source>
</evidence>